<gene>
    <name evidence="2" type="ORF">B1A_15904</name>
</gene>
<reference evidence="2" key="1">
    <citation type="submission" date="2013-08" db="EMBL/GenBank/DDBJ databases">
        <authorList>
            <person name="Mendez C."/>
            <person name="Richter M."/>
            <person name="Ferrer M."/>
            <person name="Sanchez J."/>
        </authorList>
    </citation>
    <scope>NUCLEOTIDE SEQUENCE</scope>
</reference>
<dbReference type="InterPro" id="IPR017850">
    <property type="entry name" value="Alkaline_phosphatase_core_sf"/>
</dbReference>
<protein>
    <submittedName>
        <fullName evidence="2">Phosphoesterase domain protein</fullName>
        <ecNumber evidence="2">3.1.-.-</ecNumber>
    </submittedName>
</protein>
<dbReference type="Pfam" id="PF04185">
    <property type="entry name" value="Phosphoesterase"/>
    <property type="match status" value="1"/>
</dbReference>
<organism evidence="2">
    <name type="scientific">mine drainage metagenome</name>
    <dbReference type="NCBI Taxonomy" id="410659"/>
    <lineage>
        <taxon>unclassified sequences</taxon>
        <taxon>metagenomes</taxon>
        <taxon>ecological metagenomes</taxon>
    </lineage>
</organism>
<dbReference type="EC" id="3.1.-.-" evidence="2"/>
<dbReference type="EMBL" id="AUZX01011677">
    <property type="protein sequence ID" value="EQD42495.1"/>
    <property type="molecule type" value="Genomic_DNA"/>
</dbReference>
<reference evidence="2" key="2">
    <citation type="journal article" date="2014" name="ISME J.">
        <title>Microbial stratification in low pH oxic and suboxic macroscopic growths along an acid mine drainage.</title>
        <authorList>
            <person name="Mendez-Garcia C."/>
            <person name="Mesa V."/>
            <person name="Sprenger R.R."/>
            <person name="Richter M."/>
            <person name="Diez M.S."/>
            <person name="Solano J."/>
            <person name="Bargiela R."/>
            <person name="Golyshina O.V."/>
            <person name="Manteca A."/>
            <person name="Ramos J.L."/>
            <person name="Gallego J.R."/>
            <person name="Llorente I."/>
            <person name="Martins Dos Santos V.A."/>
            <person name="Jensen O.N."/>
            <person name="Pelaez A.I."/>
            <person name="Sanchez J."/>
            <person name="Ferrer M."/>
        </authorList>
    </citation>
    <scope>NUCLEOTIDE SEQUENCE</scope>
</reference>
<evidence type="ECO:0000313" key="2">
    <source>
        <dbReference type="EMBL" id="EQD42495.1"/>
    </source>
</evidence>
<dbReference type="GO" id="GO:0042578">
    <property type="term" value="F:phosphoric ester hydrolase activity"/>
    <property type="evidence" value="ECO:0007669"/>
    <property type="project" value="UniProtKB-ARBA"/>
</dbReference>
<dbReference type="PANTHER" id="PTHR31956:SF1">
    <property type="entry name" value="NON-SPECIFIC PHOSPHOLIPASE C1"/>
    <property type="match status" value="1"/>
</dbReference>
<proteinExistence type="predicted"/>
<sequence length="100" mass="11163">MARTPGIWNPLPYFDTVKDDGELSLIQPLENFYTQAREGTLPSISWIAPAGRVSEHPPALVSAGQSWVTGLINAVMQGPDWKDCAIFLVWDDWSGFYDHV</sequence>
<name>T1AKC4_9ZZZZ</name>
<evidence type="ECO:0000256" key="1">
    <source>
        <dbReference type="ARBA" id="ARBA00022801"/>
    </source>
</evidence>
<feature type="non-terminal residue" evidence="2">
    <location>
        <position position="100"/>
    </location>
</feature>
<dbReference type="PANTHER" id="PTHR31956">
    <property type="entry name" value="NON-SPECIFIC PHOSPHOLIPASE C4-RELATED"/>
    <property type="match status" value="1"/>
</dbReference>
<dbReference type="Gene3D" id="3.40.720.10">
    <property type="entry name" value="Alkaline Phosphatase, subunit A"/>
    <property type="match status" value="1"/>
</dbReference>
<keyword evidence="1 2" id="KW-0378">Hydrolase</keyword>
<dbReference type="InterPro" id="IPR007312">
    <property type="entry name" value="Phosphoesterase"/>
</dbReference>
<accession>T1AKC4</accession>
<dbReference type="AlphaFoldDB" id="T1AKC4"/>
<comment type="caution">
    <text evidence="2">The sequence shown here is derived from an EMBL/GenBank/DDBJ whole genome shotgun (WGS) entry which is preliminary data.</text>
</comment>